<dbReference type="PROSITE" id="PS51201">
    <property type="entry name" value="RCK_N"/>
    <property type="match status" value="1"/>
</dbReference>
<reference evidence="3 4" key="1">
    <citation type="submission" date="2023-01" db="EMBL/GenBank/DDBJ databases">
        <title>Novel diversity within Roseofilum (Cyanobacteria; Desertifilaceae) from marine benthic mats with descriptions of four novel species.</title>
        <authorList>
            <person name="Wang Y."/>
            <person name="Berthold D.E."/>
            <person name="Hu J."/>
            <person name="Lefler F.W."/>
            <person name="Laughinghouse H.D. IV."/>
        </authorList>
    </citation>
    <scope>NUCLEOTIDE SEQUENCE [LARGE SCALE GENOMIC DNA]</scope>
    <source>
        <strain evidence="3 4">BLCC-M154</strain>
    </source>
</reference>
<evidence type="ECO:0000259" key="2">
    <source>
        <dbReference type="PROSITE" id="PS51201"/>
    </source>
</evidence>
<accession>A0ABT7ANX5</accession>
<dbReference type="PANTHER" id="PTHR43833:SF11">
    <property type="entry name" value="VOLTAGE-GATED POTASSIUM CHANNEL KCH"/>
    <property type="match status" value="1"/>
</dbReference>
<comment type="caution">
    <text evidence="3">The sequence shown here is derived from an EMBL/GenBank/DDBJ whole genome shotgun (WGS) entry which is preliminary data.</text>
</comment>
<dbReference type="Pfam" id="PF02254">
    <property type="entry name" value="TrkA_N"/>
    <property type="match status" value="2"/>
</dbReference>
<organism evidence="3 4">
    <name type="scientific">Roseofilum acuticapitatum BLCC-M154</name>
    <dbReference type="NCBI Taxonomy" id="3022444"/>
    <lineage>
        <taxon>Bacteria</taxon>
        <taxon>Bacillati</taxon>
        <taxon>Cyanobacteriota</taxon>
        <taxon>Cyanophyceae</taxon>
        <taxon>Desertifilales</taxon>
        <taxon>Desertifilaceae</taxon>
        <taxon>Roseofilum</taxon>
        <taxon>Roseofilum acuticapitatum</taxon>
    </lineage>
</organism>
<sequence length="591" mass="65071">MKPRIIVCGLGRTGYTIYSLLRQQGAVVIGISTQPIAGENTNIVVGDLRSASTLLKSGIVEAHTLVIASDDDAENLAILVQARILNPHIRVINRLFNTNLGDRLDRTLPQHTTMSVSSLAAPVFVFAAFGNHAIGQLKLYNQTWPIYEEYIDANHPWRGTSLTALWENSHRMLIYYLPHHGKTDLISGVMQNRELQIGDRLILATEPSPKTASTSILAKIRKFITYLRQFQQHFQSSVLVTLLLCLTILIATFTYTTINWEIPVVDALYFSVGMITGAGGQEDVAEQAPAAIKLFTAFMMLMGAGIVGISYALLNDWVLGTRFRKLLETAPIPQQNHYIVCGLGGIGMEIVRQLHSKGYEVVVIEPDANCRFLNAAYALKVPVIISDACLATTLESAHIQKAEALFAVTSDDTINLEIALSTKGLVPKLPVIVRNQDPHFAKLFQQVFDLDSVLSPIDLAAPSFAAAALGGRILGNGMTGESLWVALAALITPSHPFCGKRVKEAAMQADFVPLYLETNYHQVMHSWELLEAMLTPGDVLYLTMPASQLDQLWRVKPSSGAIRANQGASDLEMENGYSFRREGDRYKLEQE</sequence>
<dbReference type="EMBL" id="JAQOSP010000026">
    <property type="protein sequence ID" value="MDJ1168595.1"/>
    <property type="molecule type" value="Genomic_DNA"/>
</dbReference>
<keyword evidence="4" id="KW-1185">Reference proteome</keyword>
<evidence type="ECO:0000313" key="3">
    <source>
        <dbReference type="EMBL" id="MDJ1168595.1"/>
    </source>
</evidence>
<proteinExistence type="predicted"/>
<dbReference type="SUPFAM" id="SSF51735">
    <property type="entry name" value="NAD(P)-binding Rossmann-fold domains"/>
    <property type="match status" value="2"/>
</dbReference>
<dbReference type="InterPro" id="IPR050721">
    <property type="entry name" value="Trk_Ktr_HKT_K-transport"/>
</dbReference>
<keyword evidence="1" id="KW-0812">Transmembrane</keyword>
<dbReference type="Proteomes" id="UP001235303">
    <property type="component" value="Unassembled WGS sequence"/>
</dbReference>
<dbReference type="InterPro" id="IPR003148">
    <property type="entry name" value="RCK_N"/>
</dbReference>
<gene>
    <name evidence="3" type="ORF">PMG71_04060</name>
</gene>
<name>A0ABT7ANX5_9CYAN</name>
<dbReference type="Gene3D" id="3.40.50.720">
    <property type="entry name" value="NAD(P)-binding Rossmann-like Domain"/>
    <property type="match status" value="2"/>
</dbReference>
<dbReference type="RefSeq" id="WP_283752357.1">
    <property type="nucleotide sequence ID" value="NZ_JAQOSP010000026.1"/>
</dbReference>
<feature type="transmembrane region" description="Helical" evidence="1">
    <location>
        <begin position="238"/>
        <end position="258"/>
    </location>
</feature>
<evidence type="ECO:0000256" key="1">
    <source>
        <dbReference type="SAM" id="Phobius"/>
    </source>
</evidence>
<keyword evidence="1" id="KW-1133">Transmembrane helix</keyword>
<dbReference type="SUPFAM" id="SSF81324">
    <property type="entry name" value="Voltage-gated potassium channels"/>
    <property type="match status" value="1"/>
</dbReference>
<evidence type="ECO:0000313" key="4">
    <source>
        <dbReference type="Proteomes" id="UP001235303"/>
    </source>
</evidence>
<keyword evidence="1" id="KW-0472">Membrane</keyword>
<dbReference type="Gene3D" id="1.10.287.70">
    <property type="match status" value="1"/>
</dbReference>
<feature type="transmembrane region" description="Helical" evidence="1">
    <location>
        <begin position="294"/>
        <end position="314"/>
    </location>
</feature>
<feature type="domain" description="RCK N-terminal" evidence="2">
    <location>
        <begin position="335"/>
        <end position="454"/>
    </location>
</feature>
<protein>
    <submittedName>
        <fullName evidence="3">NAD-binding protein</fullName>
    </submittedName>
</protein>
<dbReference type="PANTHER" id="PTHR43833">
    <property type="entry name" value="POTASSIUM CHANNEL PROTEIN 2-RELATED-RELATED"/>
    <property type="match status" value="1"/>
</dbReference>
<dbReference type="InterPro" id="IPR036291">
    <property type="entry name" value="NAD(P)-bd_dom_sf"/>
</dbReference>